<dbReference type="Proteomes" id="UP001519294">
    <property type="component" value="Unassembled WGS sequence"/>
</dbReference>
<name>A0ABS4S7I1_9BACI</name>
<dbReference type="Pfam" id="PF10673">
    <property type="entry name" value="DUF2487"/>
    <property type="match status" value="1"/>
</dbReference>
<dbReference type="EMBL" id="JAGIKX010000001">
    <property type="protein sequence ID" value="MBP2256372.1"/>
    <property type="molecule type" value="Genomic_DNA"/>
</dbReference>
<accession>A0ABS4S7I1</accession>
<evidence type="ECO:0008006" key="3">
    <source>
        <dbReference type="Google" id="ProtNLM"/>
    </source>
</evidence>
<evidence type="ECO:0000313" key="2">
    <source>
        <dbReference type="Proteomes" id="UP001519294"/>
    </source>
</evidence>
<comment type="caution">
    <text evidence="1">The sequence shown here is derived from an EMBL/GenBank/DDBJ whole genome shotgun (WGS) entry which is preliminary data.</text>
</comment>
<keyword evidence="2" id="KW-1185">Reference proteome</keyword>
<dbReference type="InterPro" id="IPR019615">
    <property type="entry name" value="DUF2487"/>
</dbReference>
<gene>
    <name evidence="1" type="ORF">J2Z81_000304</name>
</gene>
<sequence length="152" mass="18024">MKWNKENLKQYVQAKEYVDTIVLPLMPFHLSQNAELEKSAFQREVLSIFLTEIEQELTGRIMLTPDYNYLKSTDKTTEVERINAWIEEITTQPFEHIFLITFDSTWKKHEESLNGHLLWLPGIQSGDLHSKEMHTFIHGQVEQISELIQSYW</sequence>
<reference evidence="1 2" key="1">
    <citation type="submission" date="2021-03" db="EMBL/GenBank/DDBJ databases">
        <title>Genomic Encyclopedia of Type Strains, Phase IV (KMG-IV): sequencing the most valuable type-strain genomes for metagenomic binning, comparative biology and taxonomic classification.</title>
        <authorList>
            <person name="Goeker M."/>
        </authorList>
    </citation>
    <scope>NUCLEOTIDE SEQUENCE [LARGE SCALE GENOMIC DNA]</scope>
    <source>
        <strain evidence="1 2">DSM 25790</strain>
    </source>
</reference>
<organism evidence="1 2">
    <name type="scientific">Virgibacillus alimentarius</name>
    <dbReference type="NCBI Taxonomy" id="698769"/>
    <lineage>
        <taxon>Bacteria</taxon>
        <taxon>Bacillati</taxon>
        <taxon>Bacillota</taxon>
        <taxon>Bacilli</taxon>
        <taxon>Bacillales</taxon>
        <taxon>Bacillaceae</taxon>
        <taxon>Virgibacillus</taxon>
    </lineage>
</organism>
<proteinExistence type="predicted"/>
<dbReference type="RefSeq" id="WP_029267890.1">
    <property type="nucleotide sequence ID" value="NZ_JAGIKX010000001.1"/>
</dbReference>
<protein>
    <recommendedName>
        <fullName evidence="3">DUF2487 domain-containing protein</fullName>
    </recommendedName>
</protein>
<evidence type="ECO:0000313" key="1">
    <source>
        <dbReference type="EMBL" id="MBP2256372.1"/>
    </source>
</evidence>